<feature type="compositionally biased region" description="Acidic residues" evidence="1">
    <location>
        <begin position="54"/>
        <end position="75"/>
    </location>
</feature>
<dbReference type="GeneID" id="64857563"/>
<accession>A0A8H2VG50</accession>
<feature type="region of interest" description="Disordered" evidence="1">
    <location>
        <begin position="15"/>
        <end position="34"/>
    </location>
</feature>
<dbReference type="Proteomes" id="UP000644660">
    <property type="component" value="Unassembled WGS sequence"/>
</dbReference>
<name>A0A8H2VG50_9SACH</name>
<feature type="compositionally biased region" description="Low complexity" evidence="1">
    <location>
        <begin position="15"/>
        <end position="27"/>
    </location>
</feature>
<gene>
    <name evidence="2" type="ORF">KABA2_04S09152</name>
</gene>
<protein>
    <submittedName>
        <fullName evidence="2">Uncharacterized protein</fullName>
    </submittedName>
</protein>
<dbReference type="EMBL" id="CAEFZW010000004">
    <property type="protein sequence ID" value="CAB4254564.1"/>
    <property type="molecule type" value="Genomic_DNA"/>
</dbReference>
<dbReference type="RefSeq" id="XP_041406408.1">
    <property type="nucleotide sequence ID" value="XM_041550474.1"/>
</dbReference>
<feature type="region of interest" description="Disordered" evidence="1">
    <location>
        <begin position="50"/>
        <end position="76"/>
    </location>
</feature>
<keyword evidence="3" id="KW-1185">Reference proteome</keyword>
<reference evidence="2 3" key="1">
    <citation type="submission" date="2020-05" db="EMBL/GenBank/DDBJ databases">
        <authorList>
            <person name="Casaregola S."/>
            <person name="Devillers H."/>
            <person name="Grondin C."/>
        </authorList>
    </citation>
    <scope>NUCLEOTIDE SEQUENCE [LARGE SCALE GENOMIC DNA]</scope>
    <source>
        <strain evidence="2 3">CLIB 1767</strain>
    </source>
</reference>
<sequence length="200" mass="23455">MSSVFQYLHSRFSSNNNNNNNQISNIITENGGGSSVNSRVVNLDVVSIMSEHNVDDDDDEEEEEDYDDEEEEEVSNAEMARYFQSFREKKNISTDLTFRVCRMQANDVQQQAGITLDDQKKRRTRSDEVPLIYNKKRQNIQTELEVESKPVEYDDKWLRILKGINRRNFNTGRKYRYIEERIWNNTGINSLPSVELPTID</sequence>
<evidence type="ECO:0000256" key="1">
    <source>
        <dbReference type="SAM" id="MobiDB-lite"/>
    </source>
</evidence>
<evidence type="ECO:0000313" key="2">
    <source>
        <dbReference type="EMBL" id="CAB4254564.1"/>
    </source>
</evidence>
<dbReference type="OrthoDB" id="10391150at2759"/>
<proteinExistence type="predicted"/>
<comment type="caution">
    <text evidence="2">The sequence shown here is derived from an EMBL/GenBank/DDBJ whole genome shotgun (WGS) entry which is preliminary data.</text>
</comment>
<organism evidence="2 3">
    <name type="scientific">Maudiozyma barnettii</name>
    <dbReference type="NCBI Taxonomy" id="61262"/>
    <lineage>
        <taxon>Eukaryota</taxon>
        <taxon>Fungi</taxon>
        <taxon>Dikarya</taxon>
        <taxon>Ascomycota</taxon>
        <taxon>Saccharomycotina</taxon>
        <taxon>Saccharomycetes</taxon>
        <taxon>Saccharomycetales</taxon>
        <taxon>Saccharomycetaceae</taxon>
        <taxon>Maudiozyma</taxon>
    </lineage>
</organism>
<dbReference type="AlphaFoldDB" id="A0A8H2VG50"/>
<evidence type="ECO:0000313" key="3">
    <source>
        <dbReference type="Proteomes" id="UP000644660"/>
    </source>
</evidence>